<dbReference type="Proteomes" id="UP001362999">
    <property type="component" value="Unassembled WGS sequence"/>
</dbReference>
<dbReference type="InterPro" id="IPR011009">
    <property type="entry name" value="Kinase-like_dom_sf"/>
</dbReference>
<dbReference type="EMBL" id="JAWWNJ010000180">
    <property type="protein sequence ID" value="KAK6974758.1"/>
    <property type="molecule type" value="Genomic_DNA"/>
</dbReference>
<keyword evidence="4" id="KW-1185">Reference proteome</keyword>
<dbReference type="SUPFAM" id="SSF56112">
    <property type="entry name" value="Protein kinase-like (PK-like)"/>
    <property type="match status" value="1"/>
</dbReference>
<comment type="caution">
    <text evidence="3">The sequence shown here is derived from an EMBL/GenBank/DDBJ whole genome shotgun (WGS) entry which is preliminary data.</text>
</comment>
<organism evidence="3 4">
    <name type="scientific">Favolaschia claudopus</name>
    <dbReference type="NCBI Taxonomy" id="2862362"/>
    <lineage>
        <taxon>Eukaryota</taxon>
        <taxon>Fungi</taxon>
        <taxon>Dikarya</taxon>
        <taxon>Basidiomycota</taxon>
        <taxon>Agaricomycotina</taxon>
        <taxon>Agaricomycetes</taxon>
        <taxon>Agaricomycetidae</taxon>
        <taxon>Agaricales</taxon>
        <taxon>Marasmiineae</taxon>
        <taxon>Mycenaceae</taxon>
        <taxon>Favolaschia</taxon>
    </lineage>
</organism>
<feature type="region of interest" description="Disordered" evidence="1">
    <location>
        <begin position="299"/>
        <end position="351"/>
    </location>
</feature>
<sequence>MNLPPFSPGYTSTAPYTNTHPSPSPPQFCLQDDFLIPELLSAFSTLLHSSGIRNRRTPAGCLQLWNLLVTHVRVVPCSQEGWVAIYATYIIALVSVLAGDIWPNSSCTYWPPSQSYSQRGDCHIAFSILNAIQLGIAAEWKTSRVLQTHIDEIQPSVILPEGEAEDWAGIVKKIALHMGTTYTDLTRRNEDQIADPSARPEVGVHYGFVFSGQACVVAQHLLATSPTGFLPIPGIAVSTAVQIIPGGPAPVPIFALVLGALVQSSVSRTFRDPAIDERLGEVWFSQTLPALLHASRFASSLGSPAGPSPPPSPSMDPPGPAMPSPHRPGPFQEATPGQSTSDSRQAATGNRGRQHSLLHFNFRGAFTLPLLLMPLSRDEVAHAAVTSSKLSKPPGSFNVHHRKLGNGIISHLILQPISLLSGNFSTVYRGQYLLGNETPYDVLLKTYPRKHFPLLVREVDAYKALSSLSVVVPRMYTLLAPLSLDWAGLVLENAGQALDSGSKSWDELCLTVDEKRQLYGALTELHSAGVTHGDICPRNVIRRRHGALCFVDFGQSSPDHTCPGPMCGELSFLRQALQLGWGQGEQRTISREPVLVLQPGVQAA</sequence>
<dbReference type="GO" id="GO:0005524">
    <property type="term" value="F:ATP binding"/>
    <property type="evidence" value="ECO:0007669"/>
    <property type="project" value="InterPro"/>
</dbReference>
<feature type="compositionally biased region" description="Polar residues" evidence="1">
    <location>
        <begin position="335"/>
        <end position="348"/>
    </location>
</feature>
<gene>
    <name evidence="3" type="ORF">R3P38DRAFT_590691</name>
</gene>
<feature type="compositionally biased region" description="Pro residues" evidence="1">
    <location>
        <begin position="306"/>
        <end position="328"/>
    </location>
</feature>
<name>A0AAV9Z9E6_9AGAR</name>
<dbReference type="AlphaFoldDB" id="A0AAV9Z9E6"/>
<accession>A0AAV9Z9E6</accession>
<dbReference type="PROSITE" id="PS50011">
    <property type="entry name" value="PROTEIN_KINASE_DOM"/>
    <property type="match status" value="1"/>
</dbReference>
<reference evidence="3 4" key="1">
    <citation type="journal article" date="2024" name="J Genomics">
        <title>Draft genome sequencing and assembly of Favolaschia claudopus CIRM-BRFM 2984 isolated from oak limbs.</title>
        <authorList>
            <person name="Navarro D."/>
            <person name="Drula E."/>
            <person name="Chaduli D."/>
            <person name="Cazenave R."/>
            <person name="Ahrendt S."/>
            <person name="Wang J."/>
            <person name="Lipzen A."/>
            <person name="Daum C."/>
            <person name="Barry K."/>
            <person name="Grigoriev I.V."/>
            <person name="Favel A."/>
            <person name="Rosso M.N."/>
            <person name="Martin F."/>
        </authorList>
    </citation>
    <scope>NUCLEOTIDE SEQUENCE [LARGE SCALE GENOMIC DNA]</scope>
    <source>
        <strain evidence="3 4">CIRM-BRFM 2984</strain>
    </source>
</reference>
<dbReference type="Gene3D" id="1.10.510.10">
    <property type="entry name" value="Transferase(Phosphotransferase) domain 1"/>
    <property type="match status" value="1"/>
</dbReference>
<evidence type="ECO:0000256" key="1">
    <source>
        <dbReference type="SAM" id="MobiDB-lite"/>
    </source>
</evidence>
<evidence type="ECO:0000313" key="3">
    <source>
        <dbReference type="EMBL" id="KAK6974758.1"/>
    </source>
</evidence>
<dbReference type="GO" id="GO:0004672">
    <property type="term" value="F:protein kinase activity"/>
    <property type="evidence" value="ECO:0007669"/>
    <property type="project" value="InterPro"/>
</dbReference>
<protein>
    <recommendedName>
        <fullName evidence="2">Protein kinase domain-containing protein</fullName>
    </recommendedName>
</protein>
<proteinExistence type="predicted"/>
<feature type="domain" description="Protein kinase" evidence="2">
    <location>
        <begin position="413"/>
        <end position="604"/>
    </location>
</feature>
<evidence type="ECO:0000259" key="2">
    <source>
        <dbReference type="PROSITE" id="PS50011"/>
    </source>
</evidence>
<dbReference type="InterPro" id="IPR000719">
    <property type="entry name" value="Prot_kinase_dom"/>
</dbReference>
<evidence type="ECO:0000313" key="4">
    <source>
        <dbReference type="Proteomes" id="UP001362999"/>
    </source>
</evidence>